<evidence type="ECO:0000256" key="1">
    <source>
        <dbReference type="SAM" id="MobiDB-lite"/>
    </source>
</evidence>
<dbReference type="Proteomes" id="UP001341840">
    <property type="component" value="Unassembled WGS sequence"/>
</dbReference>
<keyword evidence="3" id="KW-1185">Reference proteome</keyword>
<evidence type="ECO:0000313" key="2">
    <source>
        <dbReference type="EMBL" id="MED6190068.1"/>
    </source>
</evidence>
<feature type="compositionally biased region" description="Basic and acidic residues" evidence="1">
    <location>
        <begin position="62"/>
        <end position="72"/>
    </location>
</feature>
<gene>
    <name evidence="2" type="ORF">PIB30_102130</name>
</gene>
<accession>A0ABU6X074</accession>
<feature type="non-terminal residue" evidence="2">
    <location>
        <position position="133"/>
    </location>
</feature>
<name>A0ABU6X074_9FABA</name>
<feature type="region of interest" description="Disordered" evidence="1">
    <location>
        <begin position="21"/>
        <end position="133"/>
    </location>
</feature>
<organism evidence="2 3">
    <name type="scientific">Stylosanthes scabra</name>
    <dbReference type="NCBI Taxonomy" id="79078"/>
    <lineage>
        <taxon>Eukaryota</taxon>
        <taxon>Viridiplantae</taxon>
        <taxon>Streptophyta</taxon>
        <taxon>Embryophyta</taxon>
        <taxon>Tracheophyta</taxon>
        <taxon>Spermatophyta</taxon>
        <taxon>Magnoliopsida</taxon>
        <taxon>eudicotyledons</taxon>
        <taxon>Gunneridae</taxon>
        <taxon>Pentapetalae</taxon>
        <taxon>rosids</taxon>
        <taxon>fabids</taxon>
        <taxon>Fabales</taxon>
        <taxon>Fabaceae</taxon>
        <taxon>Papilionoideae</taxon>
        <taxon>50 kb inversion clade</taxon>
        <taxon>dalbergioids sensu lato</taxon>
        <taxon>Dalbergieae</taxon>
        <taxon>Pterocarpus clade</taxon>
        <taxon>Stylosanthes</taxon>
    </lineage>
</organism>
<dbReference type="EMBL" id="JASCZI010184338">
    <property type="protein sequence ID" value="MED6190068.1"/>
    <property type="molecule type" value="Genomic_DNA"/>
</dbReference>
<feature type="compositionally biased region" description="Basic residues" evidence="1">
    <location>
        <begin position="73"/>
        <end position="86"/>
    </location>
</feature>
<evidence type="ECO:0000313" key="3">
    <source>
        <dbReference type="Proteomes" id="UP001341840"/>
    </source>
</evidence>
<comment type="caution">
    <text evidence="2">The sequence shown here is derived from an EMBL/GenBank/DDBJ whole genome shotgun (WGS) entry which is preliminary data.</text>
</comment>
<reference evidence="2 3" key="1">
    <citation type="journal article" date="2023" name="Plants (Basel)">
        <title>Bridging the Gap: Combining Genomics and Transcriptomics Approaches to Understand Stylosanthes scabra, an Orphan Legume from the Brazilian Caatinga.</title>
        <authorList>
            <person name="Ferreira-Neto J.R.C."/>
            <person name="da Silva M.D."/>
            <person name="Binneck E."/>
            <person name="de Melo N.F."/>
            <person name="da Silva R.H."/>
            <person name="de Melo A.L.T.M."/>
            <person name="Pandolfi V."/>
            <person name="Bustamante F.O."/>
            <person name="Brasileiro-Vidal A.C."/>
            <person name="Benko-Iseppon A.M."/>
        </authorList>
    </citation>
    <scope>NUCLEOTIDE SEQUENCE [LARGE SCALE GENOMIC DNA]</scope>
    <source>
        <tissue evidence="2">Leaves</tissue>
    </source>
</reference>
<sequence length="133" mass="15182">MEGGAPYVAAELPAAVVKFPRRRNFHDRRGLEEKPSPRLHYHPRRASVSVAPPTKPPSPPLRVRDATEERRSSSTRRRRFRSHHLRILAPPSSSTWKPNQMNRTRPEEPDRTSQLPPPTQSVLSGLRQPLPPL</sequence>
<feature type="compositionally biased region" description="Basic and acidic residues" evidence="1">
    <location>
        <begin position="27"/>
        <end position="36"/>
    </location>
</feature>
<proteinExistence type="predicted"/>
<protein>
    <submittedName>
        <fullName evidence="2">Uncharacterized protein</fullName>
    </submittedName>
</protein>
<feature type="compositionally biased region" description="Polar residues" evidence="1">
    <location>
        <begin position="91"/>
        <end position="103"/>
    </location>
</feature>